<keyword evidence="8 12" id="KW-0131">Cell cycle</keyword>
<evidence type="ECO:0000256" key="1">
    <source>
        <dbReference type="ARBA" id="ARBA00004496"/>
    </source>
</evidence>
<comment type="similarity">
    <text evidence="10 12">Belongs to the EPSP synthase family. MurA subfamily.</text>
</comment>
<gene>
    <name evidence="12 14" type="primary">murA</name>
    <name evidence="14" type="ORF">ACFO8Q_23320</name>
</gene>
<keyword evidence="15" id="KW-1185">Reference proteome</keyword>
<feature type="binding site" evidence="12">
    <location>
        <position position="92"/>
    </location>
    <ligand>
        <name>UDP-N-acetyl-alpha-D-glucosamine</name>
        <dbReference type="ChEBI" id="CHEBI:57705"/>
    </ligand>
</feature>
<comment type="function">
    <text evidence="12">Cell wall formation. Adds enolpyruvyl to UDP-N-acetylglucosamine.</text>
</comment>
<organism evidence="14 15">
    <name type="scientific">Effusibacillus consociatus</name>
    <dbReference type="NCBI Taxonomy" id="1117041"/>
    <lineage>
        <taxon>Bacteria</taxon>
        <taxon>Bacillati</taxon>
        <taxon>Bacillota</taxon>
        <taxon>Bacilli</taxon>
        <taxon>Bacillales</taxon>
        <taxon>Alicyclobacillaceae</taxon>
        <taxon>Effusibacillus</taxon>
    </lineage>
</organism>
<dbReference type="InterPro" id="IPR050068">
    <property type="entry name" value="MurA_subfamily"/>
</dbReference>
<dbReference type="Proteomes" id="UP001596002">
    <property type="component" value="Unassembled WGS sequence"/>
</dbReference>
<name>A0ABV9Q806_9BACL</name>
<dbReference type="GO" id="GO:0008760">
    <property type="term" value="F:UDP-N-acetylglucosamine 1-carboxyvinyltransferase activity"/>
    <property type="evidence" value="ECO:0007669"/>
    <property type="project" value="UniProtKB-EC"/>
</dbReference>
<proteinExistence type="inferred from homology"/>
<dbReference type="PANTHER" id="PTHR43783">
    <property type="entry name" value="UDP-N-ACETYLGLUCOSAMINE 1-CARBOXYVINYLTRANSFERASE"/>
    <property type="match status" value="1"/>
</dbReference>
<feature type="binding site" evidence="12">
    <location>
        <begin position="22"/>
        <end position="23"/>
    </location>
    <ligand>
        <name>phosphoenolpyruvate</name>
        <dbReference type="ChEBI" id="CHEBI:58702"/>
    </ligand>
</feature>
<feature type="binding site" evidence="12">
    <location>
        <position position="327"/>
    </location>
    <ligand>
        <name>UDP-N-acetyl-alpha-D-glucosamine</name>
        <dbReference type="ChEBI" id="CHEBI:57705"/>
    </ligand>
</feature>
<comment type="catalytic activity">
    <reaction evidence="11 12">
        <text>phosphoenolpyruvate + UDP-N-acetyl-alpha-D-glucosamine = UDP-N-acetyl-3-O-(1-carboxyvinyl)-alpha-D-glucosamine + phosphate</text>
        <dbReference type="Rhea" id="RHEA:18681"/>
        <dbReference type="ChEBI" id="CHEBI:43474"/>
        <dbReference type="ChEBI" id="CHEBI:57705"/>
        <dbReference type="ChEBI" id="CHEBI:58702"/>
        <dbReference type="ChEBI" id="CHEBI:68483"/>
        <dbReference type="EC" id="2.5.1.7"/>
    </reaction>
</comment>
<accession>A0ABV9Q806</accession>
<comment type="caution">
    <text evidence="14">The sequence shown here is derived from an EMBL/GenBank/DDBJ whole genome shotgun (WGS) entry which is preliminary data.</text>
</comment>
<keyword evidence="5 12" id="KW-0808">Transferase</keyword>
<evidence type="ECO:0000256" key="9">
    <source>
        <dbReference type="ARBA" id="ARBA00023316"/>
    </source>
</evidence>
<dbReference type="InterPro" id="IPR013792">
    <property type="entry name" value="RNA3'P_cycl/enolpyr_Trfase_a/b"/>
</dbReference>
<dbReference type="NCBIfam" id="NF006873">
    <property type="entry name" value="PRK09369.1"/>
    <property type="match status" value="1"/>
</dbReference>
<feature type="binding site" evidence="12">
    <location>
        <begin position="121"/>
        <end position="125"/>
    </location>
    <ligand>
        <name>UDP-N-acetyl-alpha-D-glucosamine</name>
        <dbReference type="ChEBI" id="CHEBI:57705"/>
    </ligand>
</feature>
<keyword evidence="3 12" id="KW-0963">Cytoplasm</keyword>
<evidence type="ECO:0000256" key="7">
    <source>
        <dbReference type="ARBA" id="ARBA00022984"/>
    </source>
</evidence>
<evidence type="ECO:0000256" key="4">
    <source>
        <dbReference type="ARBA" id="ARBA00022618"/>
    </source>
</evidence>
<dbReference type="Pfam" id="PF00275">
    <property type="entry name" value="EPSP_synthase"/>
    <property type="match status" value="1"/>
</dbReference>
<sequence>MERFAIEGGQPLIGSVRVHGAKNAALPILAASVLAKGESVIHDVPDLQDIRVMESILRSLGARVTRNGSTVTVDPTPIHLTEIPDELMRQMRSSIFLMGPMLARFGSVRVSKPGGCTIGSRPIDLHTKGLLAMGATIHDSHGYMHCKANRLKGTSIYLDIPSVGATENILMAASLAEGTTMIGNAAREPEIVDLANYLNKMGARVTGAGEATIYVEGVSELNPVEHSIIPDRIVTGTLMVAAAITRGNIQLENVVSEHLGVVITKLRETGVEIEVDRDIMTVKSSNRPSAVDRIQTSYYPGFPTDLQAPFMSMLTVANGTSIVSETVFEERFKHVSELRRMGAQIKIDLRTAFIEGVSELTAANVEATDLRAGAALIIAGLAANGTTFVENTHHIDRGYERIEDVLCSLGARITRIHD</sequence>
<evidence type="ECO:0000256" key="5">
    <source>
        <dbReference type="ARBA" id="ARBA00022679"/>
    </source>
</evidence>
<dbReference type="EMBL" id="JBHSHC010000157">
    <property type="protein sequence ID" value="MFC4770211.1"/>
    <property type="molecule type" value="Genomic_DNA"/>
</dbReference>
<evidence type="ECO:0000256" key="11">
    <source>
        <dbReference type="ARBA" id="ARBA00047527"/>
    </source>
</evidence>
<evidence type="ECO:0000313" key="15">
    <source>
        <dbReference type="Proteomes" id="UP001596002"/>
    </source>
</evidence>
<comment type="subcellular location">
    <subcellularLocation>
        <location evidence="1 12">Cytoplasm</location>
    </subcellularLocation>
</comment>
<dbReference type="RefSeq" id="WP_380029602.1">
    <property type="nucleotide sequence ID" value="NZ_JBHSHC010000157.1"/>
</dbReference>
<keyword evidence="6 12" id="KW-0133">Cell shape</keyword>
<comment type="caution">
    <text evidence="12">Lacks conserved residue(s) required for the propagation of feature annotation.</text>
</comment>
<dbReference type="EC" id="2.5.1.7" evidence="12"/>
<feature type="domain" description="Enolpyruvate transferase" evidence="13">
    <location>
        <begin position="7"/>
        <end position="406"/>
    </location>
</feature>
<dbReference type="SUPFAM" id="SSF55205">
    <property type="entry name" value="EPT/RTPC-like"/>
    <property type="match status" value="1"/>
</dbReference>
<evidence type="ECO:0000256" key="10">
    <source>
        <dbReference type="ARBA" id="ARBA00038367"/>
    </source>
</evidence>
<dbReference type="Gene3D" id="3.65.10.10">
    <property type="entry name" value="Enolpyruvate transferase domain"/>
    <property type="match status" value="2"/>
</dbReference>
<evidence type="ECO:0000256" key="3">
    <source>
        <dbReference type="ARBA" id="ARBA00022490"/>
    </source>
</evidence>
<reference evidence="15" key="1">
    <citation type="journal article" date="2019" name="Int. J. Syst. Evol. Microbiol.">
        <title>The Global Catalogue of Microorganisms (GCM) 10K type strain sequencing project: providing services to taxonomists for standard genome sequencing and annotation.</title>
        <authorList>
            <consortium name="The Broad Institute Genomics Platform"/>
            <consortium name="The Broad Institute Genome Sequencing Center for Infectious Disease"/>
            <person name="Wu L."/>
            <person name="Ma J."/>
        </authorList>
    </citation>
    <scope>NUCLEOTIDE SEQUENCE [LARGE SCALE GENOMIC DNA]</scope>
    <source>
        <strain evidence="15">WYCCWR 12678</strain>
    </source>
</reference>
<dbReference type="InterPro" id="IPR036968">
    <property type="entry name" value="Enolpyruvate_Tfrase_sf"/>
</dbReference>
<evidence type="ECO:0000256" key="6">
    <source>
        <dbReference type="ARBA" id="ARBA00022960"/>
    </source>
</evidence>
<evidence type="ECO:0000256" key="8">
    <source>
        <dbReference type="ARBA" id="ARBA00023306"/>
    </source>
</evidence>
<evidence type="ECO:0000256" key="12">
    <source>
        <dbReference type="HAMAP-Rule" id="MF_00111"/>
    </source>
</evidence>
<dbReference type="InterPro" id="IPR001986">
    <property type="entry name" value="Enolpyruvate_Tfrase_dom"/>
</dbReference>
<dbReference type="InterPro" id="IPR005750">
    <property type="entry name" value="UDP_GlcNAc_COvinyl_MurA"/>
</dbReference>
<evidence type="ECO:0000256" key="2">
    <source>
        <dbReference type="ARBA" id="ARBA00004752"/>
    </source>
</evidence>
<dbReference type="HAMAP" id="MF_00111">
    <property type="entry name" value="MurA"/>
    <property type="match status" value="1"/>
</dbReference>
<evidence type="ECO:0000259" key="13">
    <source>
        <dbReference type="Pfam" id="PF00275"/>
    </source>
</evidence>
<keyword evidence="9 12" id="KW-0961">Cell wall biogenesis/degradation</keyword>
<keyword evidence="7 12" id="KW-0573">Peptidoglycan synthesis</keyword>
<evidence type="ECO:0000313" key="14">
    <source>
        <dbReference type="EMBL" id="MFC4770211.1"/>
    </source>
</evidence>
<comment type="pathway">
    <text evidence="2 12">Cell wall biogenesis; peptidoglycan biosynthesis.</text>
</comment>
<protein>
    <recommendedName>
        <fullName evidence="12">UDP-N-acetylglucosamine 1-carboxyvinyltransferase</fullName>
        <ecNumber evidence="12">2.5.1.7</ecNumber>
    </recommendedName>
    <alternativeName>
        <fullName evidence="12">Enoylpyruvate transferase</fullName>
    </alternativeName>
    <alternativeName>
        <fullName evidence="12">UDP-N-acetylglucosamine enolpyruvyl transferase</fullName>
        <shortName evidence="12">EPT</shortName>
    </alternativeName>
</protein>
<keyword evidence="4 12" id="KW-0132">Cell division</keyword>
<dbReference type="NCBIfam" id="TIGR01072">
    <property type="entry name" value="murA"/>
    <property type="match status" value="1"/>
</dbReference>
<feature type="active site" description="Proton donor" evidence="12">
    <location>
        <position position="116"/>
    </location>
</feature>
<feature type="binding site" evidence="12">
    <location>
        <position position="305"/>
    </location>
    <ligand>
        <name>UDP-N-acetyl-alpha-D-glucosamine</name>
        <dbReference type="ChEBI" id="CHEBI:57705"/>
    </ligand>
</feature>
<dbReference type="PANTHER" id="PTHR43783:SF1">
    <property type="entry name" value="UDP-N-ACETYLGLUCOSAMINE 1-CARBOXYVINYLTRANSFERASE"/>
    <property type="match status" value="1"/>
</dbReference>
<feature type="modified residue" description="2-(S-cysteinyl)pyruvic acid O-phosphothioketal" evidence="12">
    <location>
        <position position="116"/>
    </location>
</feature>
<keyword evidence="12" id="KW-0670">Pyruvate</keyword>
<dbReference type="CDD" id="cd01555">
    <property type="entry name" value="UdpNAET"/>
    <property type="match status" value="1"/>
</dbReference>